<keyword evidence="2" id="KW-0732">Signal</keyword>
<dbReference type="Proteomes" id="UP001140217">
    <property type="component" value="Unassembled WGS sequence"/>
</dbReference>
<proteinExistence type="predicted"/>
<evidence type="ECO:0000256" key="1">
    <source>
        <dbReference type="SAM" id="MobiDB-lite"/>
    </source>
</evidence>
<sequence length="203" mass="20432">MKFGFATIAALLACASRAVADIDWAAADTYACALATWPAVKAAVDPSLKQSWAFVPPFMRQALLDAGAVSADGSLVAKPTPAQLAALGSGLPFGVFNPNADYVITSCLATYVPTSESSTSESSTSESSTSDSSSSSESSSSSSESSSSSSETTSSTSDTTSSTSESSSSTSETTSSTTDTSSTSSSTETSDYPVSSPPPPKCH</sequence>
<comment type="caution">
    <text evidence="3">The sequence shown here is derived from an EMBL/GenBank/DDBJ whole genome shotgun (WGS) entry which is preliminary data.</text>
</comment>
<feature type="region of interest" description="Disordered" evidence="1">
    <location>
        <begin position="115"/>
        <end position="203"/>
    </location>
</feature>
<dbReference type="OrthoDB" id="5595268at2759"/>
<accession>A0A9W8LD35</accession>
<organism evidence="3 4">
    <name type="scientific">Coemansia javaensis</name>
    <dbReference type="NCBI Taxonomy" id="2761396"/>
    <lineage>
        <taxon>Eukaryota</taxon>
        <taxon>Fungi</taxon>
        <taxon>Fungi incertae sedis</taxon>
        <taxon>Zoopagomycota</taxon>
        <taxon>Kickxellomycotina</taxon>
        <taxon>Kickxellomycetes</taxon>
        <taxon>Kickxellales</taxon>
        <taxon>Kickxellaceae</taxon>
        <taxon>Coemansia</taxon>
    </lineage>
</organism>
<feature type="signal peptide" evidence="2">
    <location>
        <begin position="1"/>
        <end position="20"/>
    </location>
</feature>
<evidence type="ECO:0000256" key="2">
    <source>
        <dbReference type="SAM" id="SignalP"/>
    </source>
</evidence>
<feature type="compositionally biased region" description="Low complexity" evidence="1">
    <location>
        <begin position="115"/>
        <end position="191"/>
    </location>
</feature>
<dbReference type="EMBL" id="JANBUL010000348">
    <property type="protein sequence ID" value="KAJ2776605.1"/>
    <property type="molecule type" value="Genomic_DNA"/>
</dbReference>
<reference evidence="3" key="1">
    <citation type="submission" date="2022-07" db="EMBL/GenBank/DDBJ databases">
        <title>Phylogenomic reconstructions and comparative analyses of Kickxellomycotina fungi.</title>
        <authorList>
            <person name="Reynolds N.K."/>
            <person name="Stajich J.E."/>
            <person name="Barry K."/>
            <person name="Grigoriev I.V."/>
            <person name="Crous P."/>
            <person name="Smith M.E."/>
        </authorList>
    </citation>
    <scope>NUCLEOTIDE SEQUENCE</scope>
    <source>
        <strain evidence="3">NBRC 105414</strain>
    </source>
</reference>
<feature type="chain" id="PRO_5040997164" evidence="2">
    <location>
        <begin position="21"/>
        <end position="203"/>
    </location>
</feature>
<name>A0A9W8LD35_9FUNG</name>
<evidence type="ECO:0000313" key="3">
    <source>
        <dbReference type="EMBL" id="KAJ2776605.1"/>
    </source>
</evidence>
<gene>
    <name evidence="3" type="ORF">H4R18_005584</name>
</gene>
<keyword evidence="4" id="KW-1185">Reference proteome</keyword>
<dbReference type="AlphaFoldDB" id="A0A9W8LD35"/>
<protein>
    <submittedName>
        <fullName evidence="3">Uncharacterized protein</fullName>
    </submittedName>
</protein>
<evidence type="ECO:0000313" key="4">
    <source>
        <dbReference type="Proteomes" id="UP001140217"/>
    </source>
</evidence>